<dbReference type="GO" id="GO:0047448">
    <property type="term" value="F:5-dehydro-4-deoxyglucarate dehydratase activity"/>
    <property type="evidence" value="ECO:0007669"/>
    <property type="project" value="UniProtKB-EC"/>
</dbReference>
<evidence type="ECO:0000256" key="1">
    <source>
        <dbReference type="ARBA" id="ARBA00001446"/>
    </source>
</evidence>
<evidence type="ECO:0000313" key="7">
    <source>
        <dbReference type="EMBL" id="MEE2037441.1"/>
    </source>
</evidence>
<dbReference type="Proteomes" id="UP001356095">
    <property type="component" value="Unassembled WGS sequence"/>
</dbReference>
<evidence type="ECO:0000256" key="4">
    <source>
        <dbReference type="ARBA" id="ARBA00023239"/>
    </source>
</evidence>
<dbReference type="NCBIfam" id="NF002958">
    <property type="entry name" value="PRK03620.1"/>
    <property type="match status" value="1"/>
</dbReference>
<dbReference type="PRINTS" id="PR00146">
    <property type="entry name" value="DHPICSNTHASE"/>
</dbReference>
<dbReference type="PIRSF" id="PIRSF001365">
    <property type="entry name" value="DHDPS"/>
    <property type="match status" value="1"/>
</dbReference>
<dbReference type="InterPro" id="IPR013785">
    <property type="entry name" value="Aldolase_TIM"/>
</dbReference>
<organism evidence="7 8">
    <name type="scientific">Nocardiopsis codii</name>
    <dbReference type="NCBI Taxonomy" id="3065942"/>
    <lineage>
        <taxon>Bacteria</taxon>
        <taxon>Bacillati</taxon>
        <taxon>Actinomycetota</taxon>
        <taxon>Actinomycetes</taxon>
        <taxon>Streptosporangiales</taxon>
        <taxon>Nocardiopsidaceae</taxon>
        <taxon>Nocardiopsis</taxon>
    </lineage>
</organism>
<evidence type="ECO:0000256" key="5">
    <source>
        <dbReference type="HAMAP-Rule" id="MF_00694"/>
    </source>
</evidence>
<dbReference type="Pfam" id="PF00701">
    <property type="entry name" value="DHDPS"/>
    <property type="match status" value="1"/>
</dbReference>
<gene>
    <name evidence="7" type="ORF">Q8791_09435</name>
</gene>
<comment type="pathway">
    <text evidence="2 5">Carbohydrate acid metabolism; D-glucarate degradation; 2,5-dioxopentanoate from D-glucarate: step 2/2.</text>
</comment>
<sequence>MPPTPAALAGSLTGLLGFPVTPFTPSGELDIPRFGDHLDEMVEAAPSALFVACGTGEFASLTLDEHRTVVRAAVARVRGAVPVLAGVGGGTRTAKQYLRSVEEEGADGALVLPPYLQVGPQDGLLAHYLELLDSTGLGLIPYQRATAVFAPETVAELAGSEQVVALKDGHGDIELLQRTMTATRGRLPLLNGMPTAETFARAYSALGAASYSSAVLSFAPAVATAFFAAFSRGDEAAQDELLREFYVPLAALRNTTPGYAVSLVKAGLEIGGRSAGPVRPPLGEVAPEHRKELGRIIDRGLAVAAGAGA</sequence>
<dbReference type="InterPro" id="IPR017655">
    <property type="entry name" value="Dehydro-deoxyglucarate_dehyd"/>
</dbReference>
<comment type="catalytic activity">
    <reaction evidence="1 5">
        <text>5-dehydro-4-deoxy-D-glucarate + H(+) = 2,5-dioxopentanoate + CO2 + H2O</text>
        <dbReference type="Rhea" id="RHEA:24608"/>
        <dbReference type="ChEBI" id="CHEBI:15377"/>
        <dbReference type="ChEBI" id="CHEBI:15378"/>
        <dbReference type="ChEBI" id="CHEBI:16526"/>
        <dbReference type="ChEBI" id="CHEBI:42819"/>
        <dbReference type="ChEBI" id="CHEBI:58136"/>
        <dbReference type="EC" id="4.2.1.41"/>
    </reaction>
</comment>
<comment type="similarity">
    <text evidence="3 5 6">Belongs to the DapA family.</text>
</comment>
<dbReference type="PANTHER" id="PTHR12128">
    <property type="entry name" value="DIHYDRODIPICOLINATE SYNTHASE"/>
    <property type="match status" value="1"/>
</dbReference>
<protein>
    <recommendedName>
        <fullName evidence="5">Probable 5-dehydro-4-deoxyglucarate dehydratase</fullName>
        <ecNumber evidence="5">4.2.1.41</ecNumber>
    </recommendedName>
    <alternativeName>
        <fullName evidence="5">5-keto-4-deoxy-glucarate dehydratase</fullName>
        <shortName evidence="5">KDGDH</shortName>
    </alternativeName>
</protein>
<keyword evidence="4 5" id="KW-0456">Lyase</keyword>
<accession>A0ABU7K5C0</accession>
<dbReference type="RefSeq" id="WP_330091237.1">
    <property type="nucleotide sequence ID" value="NZ_JAUZMY010000007.1"/>
</dbReference>
<evidence type="ECO:0000256" key="3">
    <source>
        <dbReference type="ARBA" id="ARBA00007592"/>
    </source>
</evidence>
<reference evidence="7 8" key="1">
    <citation type="submission" date="2023-08" db="EMBL/GenBank/DDBJ databases">
        <authorList>
            <person name="Girao M."/>
            <person name="Carvalho M.F."/>
        </authorList>
    </citation>
    <scope>NUCLEOTIDE SEQUENCE [LARGE SCALE GENOMIC DNA]</scope>
    <source>
        <strain evidence="7 8">CT-R113</strain>
    </source>
</reference>
<dbReference type="HAMAP" id="MF_00694">
    <property type="entry name" value="KDGDH"/>
    <property type="match status" value="1"/>
</dbReference>
<evidence type="ECO:0000256" key="2">
    <source>
        <dbReference type="ARBA" id="ARBA00004983"/>
    </source>
</evidence>
<comment type="caution">
    <text evidence="7">The sequence shown here is derived from an EMBL/GenBank/DDBJ whole genome shotgun (WGS) entry which is preliminary data.</text>
</comment>
<dbReference type="SMART" id="SM01130">
    <property type="entry name" value="DHDPS"/>
    <property type="match status" value="1"/>
</dbReference>
<keyword evidence="8" id="KW-1185">Reference proteome</keyword>
<dbReference type="EC" id="4.2.1.41" evidence="5"/>
<name>A0ABU7K5C0_9ACTN</name>
<dbReference type="Gene3D" id="3.20.20.70">
    <property type="entry name" value="Aldolase class I"/>
    <property type="match status" value="1"/>
</dbReference>
<proteinExistence type="inferred from homology"/>
<dbReference type="EMBL" id="JAUZMY010000007">
    <property type="protein sequence ID" value="MEE2037441.1"/>
    <property type="molecule type" value="Genomic_DNA"/>
</dbReference>
<dbReference type="InterPro" id="IPR002220">
    <property type="entry name" value="DapA-like"/>
</dbReference>
<dbReference type="SUPFAM" id="SSF51569">
    <property type="entry name" value="Aldolase"/>
    <property type="match status" value="1"/>
</dbReference>
<evidence type="ECO:0000313" key="8">
    <source>
        <dbReference type="Proteomes" id="UP001356095"/>
    </source>
</evidence>
<evidence type="ECO:0000256" key="6">
    <source>
        <dbReference type="PIRNR" id="PIRNR001365"/>
    </source>
</evidence>
<dbReference type="PANTHER" id="PTHR12128:SF19">
    <property type="entry name" value="5-DEHYDRO-4-DEOXYGLUCARATE DEHYDRATASE 2-RELATED"/>
    <property type="match status" value="1"/>
</dbReference>